<keyword evidence="9" id="KW-1185">Reference proteome</keyword>
<dbReference type="OMA" id="STIAYCH"/>
<dbReference type="InterPro" id="IPR011009">
    <property type="entry name" value="Kinase-like_dom_sf"/>
</dbReference>
<evidence type="ECO:0000259" key="8">
    <source>
        <dbReference type="PROSITE" id="PS50011"/>
    </source>
</evidence>
<evidence type="ECO:0000256" key="5">
    <source>
        <dbReference type="ARBA" id="ARBA00022777"/>
    </source>
</evidence>
<dbReference type="InParanoid" id="A0A6P6Y9Z9"/>
<feature type="binding site" evidence="7">
    <location>
        <position position="81"/>
    </location>
    <ligand>
        <name>ATP</name>
        <dbReference type="ChEBI" id="CHEBI:30616"/>
    </ligand>
</feature>
<dbReference type="PANTHER" id="PTHR24349">
    <property type="entry name" value="SERINE/THREONINE-PROTEIN KINASE"/>
    <property type="match status" value="1"/>
</dbReference>
<keyword evidence="3" id="KW-0808">Transferase</keyword>
<proteinExistence type="inferred from homology"/>
<dbReference type="RefSeq" id="XP_027202115.1">
    <property type="nucleotide sequence ID" value="XM_027346314.1"/>
</dbReference>
<evidence type="ECO:0000256" key="7">
    <source>
        <dbReference type="PROSITE-ProRule" id="PRU10141"/>
    </source>
</evidence>
<dbReference type="InterPro" id="IPR050205">
    <property type="entry name" value="CDPK_Ser/Thr_kinases"/>
</dbReference>
<dbReference type="FunFam" id="1.10.510.10:FF:000571">
    <property type="entry name" value="Maternal embryonic leucine zipper kinase"/>
    <property type="match status" value="1"/>
</dbReference>
<dbReference type="InterPro" id="IPR000719">
    <property type="entry name" value="Prot_kinase_dom"/>
</dbReference>
<dbReference type="Gene3D" id="1.10.510.10">
    <property type="entry name" value="Transferase(Phosphotransferase) domain 1"/>
    <property type="match status" value="1"/>
</dbReference>
<sequence>MYGGSETCNSLTSHHVEHDLLNSSTFHNDYPRCINTIRVFKNKNQDIYYKYDLKESIIGTGASGVVRLAVNRYTGEYFAVKTLTTDIHNNKKTSMARNEVLTYLKLDHPSIARLIDVFEDDGNIILIMELSSGKELYDHLISKQHLQESDVKQLAVQMLSTIAYCHSQKICHRDLKLENWVFSDLGKKILKLIDFGFGRVFSTIIPMTAMHGTVYYVSPEVIDGCYQHKCDVWAIGVIIYMLLSGMPPFNGNKDSQILDEIKNNSFNFKNKVWNDVSDKAKSFISSLLCKNIALRPDAEYALHHPWLRNKASSAALPKSQCKKRFLQLTVTFSDLINNVS</sequence>
<keyword evidence="4 7" id="KW-0547">Nucleotide-binding</keyword>
<dbReference type="AlphaFoldDB" id="A0A6P6Y9Z9"/>
<evidence type="ECO:0000313" key="10">
    <source>
        <dbReference type="RefSeq" id="XP_027202115.1"/>
    </source>
</evidence>
<dbReference type="OrthoDB" id="193931at2759"/>
<organism evidence="9 10">
    <name type="scientific">Dermatophagoides pteronyssinus</name>
    <name type="common">European house dust mite</name>
    <dbReference type="NCBI Taxonomy" id="6956"/>
    <lineage>
        <taxon>Eukaryota</taxon>
        <taxon>Metazoa</taxon>
        <taxon>Ecdysozoa</taxon>
        <taxon>Arthropoda</taxon>
        <taxon>Chelicerata</taxon>
        <taxon>Arachnida</taxon>
        <taxon>Acari</taxon>
        <taxon>Acariformes</taxon>
        <taxon>Sarcoptiformes</taxon>
        <taxon>Astigmata</taxon>
        <taxon>Psoroptidia</taxon>
        <taxon>Analgoidea</taxon>
        <taxon>Pyroglyphidae</taxon>
        <taxon>Dermatophagoidinae</taxon>
        <taxon>Dermatophagoides</taxon>
    </lineage>
</organism>
<dbReference type="SUPFAM" id="SSF56112">
    <property type="entry name" value="Protein kinase-like (PK-like)"/>
    <property type="match status" value="1"/>
</dbReference>
<evidence type="ECO:0000313" key="9">
    <source>
        <dbReference type="Proteomes" id="UP000515146"/>
    </source>
</evidence>
<dbReference type="SMART" id="SM00220">
    <property type="entry name" value="S_TKc"/>
    <property type="match status" value="1"/>
</dbReference>
<evidence type="ECO:0000256" key="1">
    <source>
        <dbReference type="ARBA" id="ARBA00006692"/>
    </source>
</evidence>
<name>A0A6P6Y9Z9_DERPT</name>
<evidence type="ECO:0000256" key="4">
    <source>
        <dbReference type="ARBA" id="ARBA00022741"/>
    </source>
</evidence>
<evidence type="ECO:0000256" key="2">
    <source>
        <dbReference type="ARBA" id="ARBA00022527"/>
    </source>
</evidence>
<dbReference type="Gene3D" id="3.30.200.20">
    <property type="entry name" value="Phosphorylase Kinase, domain 1"/>
    <property type="match status" value="1"/>
</dbReference>
<gene>
    <name evidence="10" type="primary">LOC113796068</name>
</gene>
<evidence type="ECO:0000256" key="6">
    <source>
        <dbReference type="ARBA" id="ARBA00022840"/>
    </source>
</evidence>
<reference evidence="10" key="1">
    <citation type="submission" date="2025-08" db="UniProtKB">
        <authorList>
            <consortium name="RefSeq"/>
        </authorList>
    </citation>
    <scope>IDENTIFICATION</scope>
    <source>
        <strain evidence="10">Airmid</strain>
    </source>
</reference>
<evidence type="ECO:0000256" key="3">
    <source>
        <dbReference type="ARBA" id="ARBA00022679"/>
    </source>
</evidence>
<dbReference type="GO" id="GO:0004674">
    <property type="term" value="F:protein serine/threonine kinase activity"/>
    <property type="evidence" value="ECO:0007669"/>
    <property type="project" value="UniProtKB-KW"/>
</dbReference>
<keyword evidence="6 7" id="KW-0067">ATP-binding</keyword>
<comment type="similarity">
    <text evidence="1">Belongs to the protein kinase superfamily. CAMK Ser/Thr protein kinase family.</text>
</comment>
<protein>
    <submittedName>
        <fullName evidence="10">Calcium-dependent protein kinase 3-like</fullName>
    </submittedName>
</protein>
<accession>A0A6P6Y9Z9</accession>
<dbReference type="GO" id="GO:0005524">
    <property type="term" value="F:ATP binding"/>
    <property type="evidence" value="ECO:0007669"/>
    <property type="project" value="UniProtKB-UniRule"/>
</dbReference>
<dbReference type="PROSITE" id="PS00107">
    <property type="entry name" value="PROTEIN_KINASE_ATP"/>
    <property type="match status" value="1"/>
</dbReference>
<keyword evidence="5" id="KW-0418">Kinase</keyword>
<feature type="domain" description="Protein kinase" evidence="8">
    <location>
        <begin position="52"/>
        <end position="307"/>
    </location>
</feature>
<dbReference type="Pfam" id="PF00069">
    <property type="entry name" value="Pkinase"/>
    <property type="match status" value="1"/>
</dbReference>
<dbReference type="KEGG" id="dpte:113796068"/>
<dbReference type="PROSITE" id="PS50011">
    <property type="entry name" value="PROTEIN_KINASE_DOM"/>
    <property type="match status" value="1"/>
</dbReference>
<keyword evidence="2" id="KW-0723">Serine/threonine-protein kinase</keyword>
<dbReference type="CDD" id="cd05117">
    <property type="entry name" value="STKc_CAMK"/>
    <property type="match status" value="1"/>
</dbReference>
<dbReference type="InterPro" id="IPR017441">
    <property type="entry name" value="Protein_kinase_ATP_BS"/>
</dbReference>
<dbReference type="Proteomes" id="UP000515146">
    <property type="component" value="Unplaced"/>
</dbReference>